<gene>
    <name evidence="1" type="ORF">OD750_002480</name>
</gene>
<protein>
    <submittedName>
        <fullName evidence="1">Ig domain-containing protein</fullName>
    </submittedName>
</protein>
<dbReference type="Gene3D" id="2.60.40.10">
    <property type="entry name" value="Immunoglobulins"/>
    <property type="match status" value="1"/>
</dbReference>
<sequence>MLSGSPTQVGTYVVTIAATDAAGCTGGRTYTLVVSMPT</sequence>
<dbReference type="Proteomes" id="UP001139971">
    <property type="component" value="Unassembled WGS sequence"/>
</dbReference>
<comment type="caution">
    <text evidence="1">The sequence shown here is derived from an EMBL/GenBank/DDBJ whole genome shotgun (WGS) entry which is preliminary data.</text>
</comment>
<dbReference type="AlphaFoldDB" id="A0A9X3YG12"/>
<keyword evidence="2" id="KW-1185">Reference proteome</keyword>
<dbReference type="RefSeq" id="WP_263545829.1">
    <property type="nucleotide sequence ID" value="NZ_JAOVZO020000003.1"/>
</dbReference>
<dbReference type="Pfam" id="PF05345">
    <property type="entry name" value="He_PIG"/>
    <property type="match status" value="1"/>
</dbReference>
<evidence type="ECO:0000313" key="2">
    <source>
        <dbReference type="Proteomes" id="UP001139971"/>
    </source>
</evidence>
<proteinExistence type="predicted"/>
<accession>A0A9X3YG12</accession>
<dbReference type="EMBL" id="JAOVZO020000003">
    <property type="protein sequence ID" value="MDC8011409.1"/>
    <property type="molecule type" value="Genomic_DNA"/>
</dbReference>
<evidence type="ECO:0000313" key="1">
    <source>
        <dbReference type="EMBL" id="MDC8011409.1"/>
    </source>
</evidence>
<dbReference type="InterPro" id="IPR013783">
    <property type="entry name" value="Ig-like_fold"/>
</dbReference>
<reference evidence="1" key="1">
    <citation type="submission" date="2023-02" db="EMBL/GenBank/DDBJ databases">
        <title>Tahibacter soli sp. nov. isolated from soil.</title>
        <authorList>
            <person name="Baek J.H."/>
            <person name="Lee J.K."/>
            <person name="Choi D.G."/>
            <person name="Jeon C.O."/>
        </authorList>
    </citation>
    <scope>NUCLEOTIDE SEQUENCE</scope>
    <source>
        <strain evidence="1">BL</strain>
    </source>
</reference>
<name>A0A9X3YG12_9GAMM</name>
<organism evidence="1 2">
    <name type="scientific">Tahibacter soli</name>
    <dbReference type="NCBI Taxonomy" id="2983605"/>
    <lineage>
        <taxon>Bacteria</taxon>
        <taxon>Pseudomonadati</taxon>
        <taxon>Pseudomonadota</taxon>
        <taxon>Gammaproteobacteria</taxon>
        <taxon>Lysobacterales</taxon>
        <taxon>Rhodanobacteraceae</taxon>
        <taxon>Tahibacter</taxon>
    </lineage>
</organism>